<keyword evidence="1" id="KW-0648">Protein biosynthesis</keyword>
<reference evidence="2" key="2">
    <citation type="submission" date="2020-12" db="EMBL/GenBank/DDBJ databases">
        <title>New Spironucleus salmonicida genome in near-complete chromosomes.</title>
        <authorList>
            <person name="Xu F."/>
            <person name="Kurt Z."/>
            <person name="Jimenez-Gonzalez A."/>
            <person name="Astvaldsson A."/>
            <person name="Andersson J.O."/>
            <person name="Svard S.G."/>
        </authorList>
    </citation>
    <scope>NUCLEOTIDE SEQUENCE</scope>
    <source>
        <strain evidence="2">ATCC 50377</strain>
    </source>
</reference>
<evidence type="ECO:0000313" key="3">
    <source>
        <dbReference type="Proteomes" id="UP000018208"/>
    </source>
</evidence>
<accession>V6LXC3</accession>
<gene>
    <name evidence="1" type="ORF">SS50377_10411</name>
    <name evidence="2" type="ORF">SS50377_26724</name>
</gene>
<reference evidence="1 2" key="1">
    <citation type="journal article" date="2014" name="PLoS Genet.">
        <title>The Genome of Spironucleus salmonicida Highlights a Fish Pathogen Adapted to Fluctuating Environments.</title>
        <authorList>
            <person name="Xu F."/>
            <person name="Jerlstrom-Hultqvist J."/>
            <person name="Einarsson E."/>
            <person name="Astvaldsson A."/>
            <person name="Svard S.G."/>
            <person name="Andersson J.O."/>
        </authorList>
    </citation>
    <scope>NUCLEOTIDE SEQUENCE</scope>
    <source>
        <strain evidence="2">ATCC 50377</strain>
    </source>
</reference>
<evidence type="ECO:0000313" key="1">
    <source>
        <dbReference type="EMBL" id="EST49195.1"/>
    </source>
</evidence>
<keyword evidence="1" id="KW-0396">Initiation factor</keyword>
<organism evidence="1">
    <name type="scientific">Spironucleus salmonicida</name>
    <dbReference type="NCBI Taxonomy" id="348837"/>
    <lineage>
        <taxon>Eukaryota</taxon>
        <taxon>Metamonada</taxon>
        <taxon>Diplomonadida</taxon>
        <taxon>Hexamitidae</taxon>
        <taxon>Hexamitinae</taxon>
        <taxon>Spironucleus</taxon>
    </lineage>
</organism>
<name>V6LXC3_9EUKA</name>
<dbReference type="VEuPathDB" id="GiardiaDB:SS50377_26724"/>
<protein>
    <submittedName>
        <fullName evidence="1 2">Translation initiation factor SUI1</fullName>
    </submittedName>
</protein>
<evidence type="ECO:0000313" key="2">
    <source>
        <dbReference type="EMBL" id="KAH0570444.1"/>
    </source>
</evidence>
<dbReference type="EMBL" id="AUWU02000007">
    <property type="protein sequence ID" value="KAH0570444.1"/>
    <property type="molecule type" value="Genomic_DNA"/>
</dbReference>
<dbReference type="Proteomes" id="UP000018208">
    <property type="component" value="Unassembled WGS sequence"/>
</dbReference>
<sequence>MPKELRKVIIEHNKMKKGKHLTIIKNINQKYSGIKIANAMGKDLKVRAFELKEEQDDPFSICIGSIDMNEEVCGWLLSNRIVKDPAQFIFNNITMKSAKDACHF</sequence>
<dbReference type="AlphaFoldDB" id="V6LXC3"/>
<keyword evidence="3" id="KW-1185">Reference proteome</keyword>
<dbReference type="GO" id="GO:0003743">
    <property type="term" value="F:translation initiation factor activity"/>
    <property type="evidence" value="ECO:0007669"/>
    <property type="project" value="UniProtKB-KW"/>
</dbReference>
<proteinExistence type="predicted"/>
<dbReference type="EMBL" id="KI545953">
    <property type="protein sequence ID" value="EST49195.1"/>
    <property type="molecule type" value="Genomic_DNA"/>
</dbReference>